<accession>A0A9Q0M2E8</accession>
<gene>
    <name evidence="1" type="ORF">RDWZM_008926</name>
</gene>
<dbReference type="Proteomes" id="UP001142055">
    <property type="component" value="Chromosome 3"/>
</dbReference>
<sequence>MESGLAMISRIRSLQHPLDPKLFDNHSEKVLLIHLTDETDELIASRCYVYSLIQTILKVENFPITNVHPSVLIFDGRFFFRDEEFINSIPLSSSSNSIKREQLLNQSRVKIYEASDDNELLSQLYTNVRVHMAINLNLKLIIIAVNSSILFPDLFEKVSKFLFSLTITVHSIIITDHLSKSSKQYFGQRNNVSDIIRCKPVKYDQNNIHIRICSRKTRSVTEKKITF</sequence>
<name>A0A9Q0M2E8_BLOTA</name>
<evidence type="ECO:0000313" key="2">
    <source>
        <dbReference type="Proteomes" id="UP001142055"/>
    </source>
</evidence>
<keyword evidence="2" id="KW-1185">Reference proteome</keyword>
<protein>
    <submittedName>
        <fullName evidence="1">Uncharacterized protein</fullName>
    </submittedName>
</protein>
<evidence type="ECO:0000313" key="1">
    <source>
        <dbReference type="EMBL" id="KAJ6217769.1"/>
    </source>
</evidence>
<organism evidence="1 2">
    <name type="scientific">Blomia tropicalis</name>
    <name type="common">Mite</name>
    <dbReference type="NCBI Taxonomy" id="40697"/>
    <lineage>
        <taxon>Eukaryota</taxon>
        <taxon>Metazoa</taxon>
        <taxon>Ecdysozoa</taxon>
        <taxon>Arthropoda</taxon>
        <taxon>Chelicerata</taxon>
        <taxon>Arachnida</taxon>
        <taxon>Acari</taxon>
        <taxon>Acariformes</taxon>
        <taxon>Sarcoptiformes</taxon>
        <taxon>Astigmata</taxon>
        <taxon>Glycyphagoidea</taxon>
        <taxon>Echimyopodidae</taxon>
        <taxon>Blomia</taxon>
    </lineage>
</organism>
<reference evidence="1" key="1">
    <citation type="submission" date="2022-12" db="EMBL/GenBank/DDBJ databases">
        <title>Genome assemblies of Blomia tropicalis.</title>
        <authorList>
            <person name="Cui Y."/>
        </authorList>
    </citation>
    <scope>NUCLEOTIDE SEQUENCE</scope>
    <source>
        <tissue evidence="1">Adult mites</tissue>
    </source>
</reference>
<proteinExistence type="predicted"/>
<dbReference type="EMBL" id="JAPWDV010000003">
    <property type="protein sequence ID" value="KAJ6217769.1"/>
    <property type="molecule type" value="Genomic_DNA"/>
</dbReference>
<dbReference type="AlphaFoldDB" id="A0A9Q0M2E8"/>
<comment type="caution">
    <text evidence="1">The sequence shown here is derived from an EMBL/GenBank/DDBJ whole genome shotgun (WGS) entry which is preliminary data.</text>
</comment>